<feature type="region of interest" description="Disordered" evidence="3">
    <location>
        <begin position="527"/>
        <end position="546"/>
    </location>
</feature>
<dbReference type="GO" id="GO:0003723">
    <property type="term" value="F:RNA binding"/>
    <property type="evidence" value="ECO:0007669"/>
    <property type="project" value="UniProtKB-UniRule"/>
</dbReference>
<dbReference type="PANTHER" id="PTHR10501">
    <property type="entry name" value="U1 SMALL NUCLEAR RIBONUCLEOPROTEIN A/U2 SMALL NUCLEAR RIBONUCLEOPROTEIN B"/>
    <property type="match status" value="1"/>
</dbReference>
<feature type="region of interest" description="Disordered" evidence="3">
    <location>
        <begin position="1131"/>
        <end position="1157"/>
    </location>
</feature>
<comment type="caution">
    <text evidence="5">The sequence shown here is derived from an EMBL/GenBank/DDBJ whole genome shotgun (WGS) entry which is preliminary data.</text>
</comment>
<dbReference type="SUPFAM" id="SSF54928">
    <property type="entry name" value="RNA-binding domain, RBD"/>
    <property type="match status" value="1"/>
</dbReference>
<dbReference type="Pfam" id="PF00076">
    <property type="entry name" value="RRM_1"/>
    <property type="match status" value="1"/>
</dbReference>
<gene>
    <name evidence="5" type="ORF">CPB83DRAFT_889121</name>
</gene>
<feature type="domain" description="RRM" evidence="4">
    <location>
        <begin position="849"/>
        <end position="935"/>
    </location>
</feature>
<evidence type="ECO:0000256" key="1">
    <source>
        <dbReference type="ARBA" id="ARBA00022884"/>
    </source>
</evidence>
<feature type="compositionally biased region" description="Polar residues" evidence="3">
    <location>
        <begin position="742"/>
        <end position="771"/>
    </location>
</feature>
<dbReference type="EMBL" id="MU157826">
    <property type="protein sequence ID" value="KAF9534109.1"/>
    <property type="molecule type" value="Genomic_DNA"/>
</dbReference>
<name>A0A9P6JVP3_9AGAR</name>
<feature type="compositionally biased region" description="Low complexity" evidence="3">
    <location>
        <begin position="951"/>
        <end position="962"/>
    </location>
</feature>
<proteinExistence type="predicted"/>
<dbReference type="PROSITE" id="PS50102">
    <property type="entry name" value="RRM"/>
    <property type="match status" value="1"/>
</dbReference>
<organism evidence="5 6">
    <name type="scientific">Crepidotus variabilis</name>
    <dbReference type="NCBI Taxonomy" id="179855"/>
    <lineage>
        <taxon>Eukaryota</taxon>
        <taxon>Fungi</taxon>
        <taxon>Dikarya</taxon>
        <taxon>Basidiomycota</taxon>
        <taxon>Agaricomycotina</taxon>
        <taxon>Agaricomycetes</taxon>
        <taxon>Agaricomycetidae</taxon>
        <taxon>Agaricales</taxon>
        <taxon>Agaricineae</taxon>
        <taxon>Crepidotaceae</taxon>
        <taxon>Crepidotus</taxon>
    </lineage>
</organism>
<feature type="region of interest" description="Disordered" evidence="3">
    <location>
        <begin position="702"/>
        <end position="806"/>
    </location>
</feature>
<dbReference type="InterPro" id="IPR012677">
    <property type="entry name" value="Nucleotide-bd_a/b_plait_sf"/>
</dbReference>
<feature type="compositionally biased region" description="Low complexity" evidence="3">
    <location>
        <begin position="772"/>
        <end position="797"/>
    </location>
</feature>
<feature type="region of interest" description="Disordered" evidence="3">
    <location>
        <begin position="148"/>
        <end position="172"/>
    </location>
</feature>
<feature type="compositionally biased region" description="Low complexity" evidence="3">
    <location>
        <begin position="528"/>
        <end position="541"/>
    </location>
</feature>
<evidence type="ECO:0000256" key="3">
    <source>
        <dbReference type="SAM" id="MobiDB-lite"/>
    </source>
</evidence>
<feature type="compositionally biased region" description="Polar residues" evidence="3">
    <location>
        <begin position="67"/>
        <end position="77"/>
    </location>
</feature>
<feature type="region of interest" description="Disordered" evidence="3">
    <location>
        <begin position="15"/>
        <end position="77"/>
    </location>
</feature>
<sequence length="1180" mass="124782">MPAIHPDEDYINKSLLASLDAQADAEPIPSSDDSSSGSPSHHLRAQEAYYNAYRPQDYSSDEYDYRNSFNSYPNTTRSRQNTFYQDMYPQHMTSPPQSHTQAYESRTSYEFTNGANGAHNKYHLDQYPSALLQGKSSQPQTQTYSNGVQITSQTPYGPHLPSNAPSAPAVSATGPSLVGNGVNSNSNTAGEEISTIFVVGFPEDMQEREFQNMFTFSPGFEAATLKIPNKEYTSYGGLVGGSSGATVLPNGARGATGFGAFSAASQNDPYNLVTVNVDNSRDVWGSATGGVVSSEDLVAAASSNPHFLSSINGLTVAAASGANSSNIPPRKQIIGFAKFRSREEALNARDVLQGRRVDIEKGAVLKAEMAKKNLHTKRGVGPVQGVVTSSGSNGNIPGVAGPPSLQQQHQHIQAPQQPQMQLQSHHTSALDSLGNVADFRDPTGLNGLSRLGWRDSLSSLQSQPSLASMSVPTELSLSHNGSTTSLVNGLPGTPSMANNVPSALNERLTEQQEELRKRDSLVNTLNMGSLSLTGTPTTPTLRGRDRGSIIGGVLGLDDERRKDLREITEQDTKEKEITHNLMRLRERNSAAFDAFHSVGAVPGTRPIAIGMSRQTSATSNGAGITPSSTSSITSLTSMISSVATSSTAPTSVQNEGSPMLPKAETYDDTPFNDLAPSGTPSNQDEIVGPWDRHTLALPLAPGAGRARSETGRSTSPPPQPFDDHVMTHVTIMGGNGDPETHSLANDTSQPLASSAPVTVPDAQTQATHVQNSLSSSISTTSNISTSSSSAASTGNTSPTLPSPASGVSIGSGIMSVGSGGSGSGSSNAGSVSTTGALVRGTVDQNPPINTLYVGNLPTSPPPNGYPTDVLEDTLREVFQQRPGYRKLCFRQKAAGPMCFVEFEDVPFAARAMAEMTGHTLRGLVKNGIRLSYSKNPLGVRTPTSASSGGPTLQQQQQLMQTLSNHHHAQFQQRHEQQDGFQTRLQDEFVGGMHHQQQQHQLQRGGMPQLLRRDSTLSSNQGPVPPPQGGPHPFLHLFQQQHGQPQQHHHNGSYGIANNMNGNPNNTFLSSPPPRFYSTSPGGMTFASAASSTPLTGASSTFVPRSTTNGVIGGGPMVAAYGAMLGGGHHPISHHGGFNSPPTSFSPFGAFGASQGDHSVQFGQLQQHSIPDGPQSLTHDD</sequence>
<feature type="compositionally biased region" description="Low complexity" evidence="3">
    <location>
        <begin position="161"/>
        <end position="172"/>
    </location>
</feature>
<evidence type="ECO:0000256" key="2">
    <source>
        <dbReference type="PROSITE-ProRule" id="PRU00176"/>
    </source>
</evidence>
<feature type="region of interest" description="Disordered" evidence="3">
    <location>
        <begin position="644"/>
        <end position="687"/>
    </location>
</feature>
<accession>A0A9P6JVP3</accession>
<dbReference type="AlphaFoldDB" id="A0A9P6JVP3"/>
<feature type="region of interest" description="Disordered" evidence="3">
    <location>
        <begin position="935"/>
        <end position="978"/>
    </location>
</feature>
<protein>
    <recommendedName>
        <fullName evidence="4">RRM domain-containing protein</fullName>
    </recommendedName>
</protein>
<dbReference type="Gene3D" id="3.30.70.330">
    <property type="match status" value="2"/>
</dbReference>
<evidence type="ECO:0000313" key="6">
    <source>
        <dbReference type="Proteomes" id="UP000807306"/>
    </source>
</evidence>
<reference evidence="5" key="1">
    <citation type="submission" date="2020-11" db="EMBL/GenBank/DDBJ databases">
        <authorList>
            <consortium name="DOE Joint Genome Institute"/>
            <person name="Ahrendt S."/>
            <person name="Riley R."/>
            <person name="Andreopoulos W."/>
            <person name="Labutti K."/>
            <person name="Pangilinan J."/>
            <person name="Ruiz-Duenas F.J."/>
            <person name="Barrasa J.M."/>
            <person name="Sanchez-Garcia M."/>
            <person name="Camarero S."/>
            <person name="Miyauchi S."/>
            <person name="Serrano A."/>
            <person name="Linde D."/>
            <person name="Babiker R."/>
            <person name="Drula E."/>
            <person name="Ayuso-Fernandez I."/>
            <person name="Pacheco R."/>
            <person name="Padilla G."/>
            <person name="Ferreira P."/>
            <person name="Barriuso J."/>
            <person name="Kellner H."/>
            <person name="Castanera R."/>
            <person name="Alfaro M."/>
            <person name="Ramirez L."/>
            <person name="Pisabarro A.G."/>
            <person name="Kuo A."/>
            <person name="Tritt A."/>
            <person name="Lipzen A."/>
            <person name="He G."/>
            <person name="Yan M."/>
            <person name="Ng V."/>
            <person name="Cullen D."/>
            <person name="Martin F."/>
            <person name="Rosso M.-N."/>
            <person name="Henrissat B."/>
            <person name="Hibbett D."/>
            <person name="Martinez A.T."/>
            <person name="Grigoriev I.V."/>
        </authorList>
    </citation>
    <scope>NUCLEOTIDE SEQUENCE</scope>
    <source>
        <strain evidence="5">CBS 506.95</strain>
    </source>
</reference>
<feature type="compositionally biased region" description="Low complexity" evidence="3">
    <location>
        <begin position="1030"/>
        <end position="1045"/>
    </location>
</feature>
<keyword evidence="1 2" id="KW-0694">RNA-binding</keyword>
<evidence type="ECO:0000259" key="4">
    <source>
        <dbReference type="PROSITE" id="PS50102"/>
    </source>
</evidence>
<feature type="compositionally biased region" description="Low complexity" evidence="3">
    <location>
        <begin position="15"/>
        <end position="40"/>
    </location>
</feature>
<feature type="compositionally biased region" description="Polar residues" evidence="3">
    <location>
        <begin position="386"/>
        <end position="395"/>
    </location>
</feature>
<keyword evidence="6" id="KW-1185">Reference proteome</keyword>
<feature type="region of interest" description="Disordered" evidence="3">
    <location>
        <begin position="376"/>
        <end position="427"/>
    </location>
</feature>
<feature type="compositionally biased region" description="Low complexity" evidence="3">
    <location>
        <begin position="402"/>
        <end position="426"/>
    </location>
</feature>
<evidence type="ECO:0000313" key="5">
    <source>
        <dbReference type="EMBL" id="KAF9534109.1"/>
    </source>
</evidence>
<dbReference type="Proteomes" id="UP000807306">
    <property type="component" value="Unassembled WGS sequence"/>
</dbReference>
<feature type="region of interest" description="Disordered" evidence="3">
    <location>
        <begin position="1012"/>
        <end position="1079"/>
    </location>
</feature>
<dbReference type="SMART" id="SM00360">
    <property type="entry name" value="RRM"/>
    <property type="match status" value="1"/>
</dbReference>
<dbReference type="InterPro" id="IPR035979">
    <property type="entry name" value="RBD_domain_sf"/>
</dbReference>
<feature type="compositionally biased region" description="Polar residues" evidence="3">
    <location>
        <begin position="941"/>
        <end position="950"/>
    </location>
</feature>
<feature type="region of interest" description="Disordered" evidence="3">
    <location>
        <begin position="480"/>
        <end position="500"/>
    </location>
</feature>
<dbReference type="OrthoDB" id="431169at2759"/>
<dbReference type="InterPro" id="IPR000504">
    <property type="entry name" value="RRM_dom"/>
</dbReference>